<name>A0A0D8JTN4_COCIM</name>
<dbReference type="KEGG" id="cim:CIMG_11953"/>
<dbReference type="AlphaFoldDB" id="A0A0D8JTN4"/>
<dbReference type="InParanoid" id="A0A0D8JTN4"/>
<protein>
    <submittedName>
        <fullName evidence="1">Uncharacterized protein</fullName>
    </submittedName>
</protein>
<dbReference type="OrthoDB" id="4770905at2759"/>
<keyword evidence="2" id="KW-1185">Reference proteome</keyword>
<proteinExistence type="predicted"/>
<dbReference type="GeneID" id="24163944"/>
<gene>
    <name evidence="1" type="ORF">CIMG_11953</name>
</gene>
<accession>A0A0D8JTN4</accession>
<dbReference type="STRING" id="246410.A0A0D8JTN4"/>
<dbReference type="EMBL" id="GG704912">
    <property type="protein sequence ID" value="KJF60695.1"/>
    <property type="molecule type" value="Genomic_DNA"/>
</dbReference>
<dbReference type="OMA" id="WNVEADH"/>
<evidence type="ECO:0000313" key="1">
    <source>
        <dbReference type="EMBL" id="KJF60695.1"/>
    </source>
</evidence>
<dbReference type="Proteomes" id="UP000001261">
    <property type="component" value="Unassembled WGS sequence"/>
</dbReference>
<dbReference type="VEuPathDB" id="FungiDB:CIMG_11953"/>
<dbReference type="RefSeq" id="XP_012214168.1">
    <property type="nucleotide sequence ID" value="XM_012358745.1"/>
</dbReference>
<reference evidence="2" key="1">
    <citation type="journal article" date="2009" name="Genome Res.">
        <title>Comparative genomic analyses of the human fungal pathogens Coccidioides and their relatives.</title>
        <authorList>
            <person name="Sharpton T.J."/>
            <person name="Stajich J.E."/>
            <person name="Rounsley S.D."/>
            <person name="Gardner M.J."/>
            <person name="Wortman J.R."/>
            <person name="Jordar V.S."/>
            <person name="Maiti R."/>
            <person name="Kodira C.D."/>
            <person name="Neafsey D.E."/>
            <person name="Zeng Q."/>
            <person name="Hung C.-Y."/>
            <person name="McMahan C."/>
            <person name="Muszewska A."/>
            <person name="Grynberg M."/>
            <person name="Mandel M.A."/>
            <person name="Kellner E.M."/>
            <person name="Barker B.M."/>
            <person name="Galgiani J.N."/>
            <person name="Orbach M.J."/>
            <person name="Kirkland T.N."/>
            <person name="Cole G.T."/>
            <person name="Henn M.R."/>
            <person name="Birren B.W."/>
            <person name="Taylor J.W."/>
        </authorList>
    </citation>
    <scope>NUCLEOTIDE SEQUENCE [LARGE SCALE GENOMIC DNA]</scope>
    <source>
        <strain evidence="2">RS</strain>
    </source>
</reference>
<evidence type="ECO:0000313" key="2">
    <source>
        <dbReference type="Proteomes" id="UP000001261"/>
    </source>
</evidence>
<sequence length="474" mass="53068">MATAHPEGEVFFRKSSLKLDTFNADDPRSFYGHFLIEFASNEYFARQHHELPPARTHPRSTYRRERASGVPDRQWRYGFWEELPVSLGQADSIRRRFNVPLETTVNRFRDRANGGAQHVWVHPCPMPTEQETWAWFDMLIPIRAIYLPLSQAAEESFPHLCTYVQIVFYQQGVRDVWRPNQGRFLSHTFTTTHGVGFALGFTLGINIHESMKLLGLPPKLRNTNIWREKLIVIRGRDEIRTQTRTALPPPRFDFVDFINANFAVEVIWKPVPPRSSFLLNLIENLITAALDLVPVVGPLLSASFTAAWLAITDPEAFAEWAANGGWLPDYLDAMRSSCRSMGKYIDPGFLSGVRAISRRGLLLPPATDGNHSNESQVVVPPAQTSTSTMEDSVESSNLADVGPSAVLLSGLRIIAFSATSGKTAHQDGELHSDILRRAVRCDAMSLEEAFAVQRGLEALPDGGDDSEDGEISKL</sequence>
<reference evidence="2" key="2">
    <citation type="journal article" date="2010" name="Genome Res.">
        <title>Population genomic sequencing of Coccidioides fungi reveals recent hybridization and transposon control.</title>
        <authorList>
            <person name="Neafsey D.E."/>
            <person name="Barker B.M."/>
            <person name="Sharpton T.J."/>
            <person name="Stajich J.E."/>
            <person name="Park D.J."/>
            <person name="Whiston E."/>
            <person name="Hung C.-Y."/>
            <person name="McMahan C."/>
            <person name="White J."/>
            <person name="Sykes S."/>
            <person name="Heiman D."/>
            <person name="Young S."/>
            <person name="Zeng Q."/>
            <person name="Abouelleil A."/>
            <person name="Aftuck L."/>
            <person name="Bessette D."/>
            <person name="Brown A."/>
            <person name="FitzGerald M."/>
            <person name="Lui A."/>
            <person name="Macdonald J.P."/>
            <person name="Priest M."/>
            <person name="Orbach M.J."/>
            <person name="Galgiani J.N."/>
            <person name="Kirkland T.N."/>
            <person name="Cole G.T."/>
            <person name="Birren B.W."/>
            <person name="Henn M.R."/>
            <person name="Taylor J.W."/>
            <person name="Rounsley S.D."/>
        </authorList>
    </citation>
    <scope>GENOME REANNOTATION</scope>
    <source>
        <strain evidence="2">RS</strain>
    </source>
</reference>
<organism evidence="1 2">
    <name type="scientific">Coccidioides immitis (strain RS)</name>
    <name type="common">Valley fever fungus</name>
    <dbReference type="NCBI Taxonomy" id="246410"/>
    <lineage>
        <taxon>Eukaryota</taxon>
        <taxon>Fungi</taxon>
        <taxon>Dikarya</taxon>
        <taxon>Ascomycota</taxon>
        <taxon>Pezizomycotina</taxon>
        <taxon>Eurotiomycetes</taxon>
        <taxon>Eurotiomycetidae</taxon>
        <taxon>Onygenales</taxon>
        <taxon>Onygenaceae</taxon>
        <taxon>Coccidioides</taxon>
    </lineage>
</organism>